<dbReference type="RefSeq" id="WP_133283405.1">
    <property type="nucleotide sequence ID" value="NZ_SMSI01000001.1"/>
</dbReference>
<evidence type="ECO:0000313" key="1">
    <source>
        <dbReference type="EMBL" id="TDH38571.1"/>
    </source>
</evidence>
<dbReference type="EMBL" id="SMSI01000001">
    <property type="protein sequence ID" value="TDH38571.1"/>
    <property type="molecule type" value="Genomic_DNA"/>
</dbReference>
<sequence length="76" mass="7825">MGPAVGVQNRISFAPKDADAAAKVFANATALARELGISERQIGLTALTVALTIAEAESDPDGYLASLVALSRKDKP</sequence>
<dbReference type="AlphaFoldDB" id="A0A4R5PPH8"/>
<dbReference type="Proteomes" id="UP000295131">
    <property type="component" value="Unassembled WGS sequence"/>
</dbReference>
<comment type="caution">
    <text evidence="1">The sequence shown here is derived from an EMBL/GenBank/DDBJ whole genome shotgun (WGS) entry which is preliminary data.</text>
</comment>
<gene>
    <name evidence="1" type="ORF">E2A64_05575</name>
</gene>
<evidence type="ECO:0000313" key="2">
    <source>
        <dbReference type="Proteomes" id="UP000295131"/>
    </source>
</evidence>
<name>A0A4R5PPH8_9HYPH</name>
<keyword evidence="2" id="KW-1185">Reference proteome</keyword>
<organism evidence="1 2">
    <name type="scientific">Pseudohoeflea suaedae</name>
    <dbReference type="NCBI Taxonomy" id="877384"/>
    <lineage>
        <taxon>Bacteria</taxon>
        <taxon>Pseudomonadati</taxon>
        <taxon>Pseudomonadota</taxon>
        <taxon>Alphaproteobacteria</taxon>
        <taxon>Hyphomicrobiales</taxon>
        <taxon>Rhizobiaceae</taxon>
        <taxon>Pseudohoeflea</taxon>
    </lineage>
</organism>
<protein>
    <submittedName>
        <fullName evidence="1">Uncharacterized protein</fullName>
    </submittedName>
</protein>
<proteinExistence type="predicted"/>
<accession>A0A4R5PPH8</accession>
<reference evidence="1 2" key="1">
    <citation type="journal article" date="2013" name="Int. J. Syst. Evol. Microbiol.">
        <title>Hoeflea suaedae sp. nov., an endophytic bacterium isolated from the root of the halophyte Suaeda maritima.</title>
        <authorList>
            <person name="Chung E.J."/>
            <person name="Park J.A."/>
            <person name="Pramanik P."/>
            <person name="Bibi F."/>
            <person name="Jeon C.O."/>
            <person name="Chung Y.R."/>
        </authorList>
    </citation>
    <scope>NUCLEOTIDE SEQUENCE [LARGE SCALE GENOMIC DNA]</scope>
    <source>
        <strain evidence="1 2">YC6898</strain>
    </source>
</reference>